<dbReference type="Proteomes" id="UP000237466">
    <property type="component" value="Unassembled WGS sequence"/>
</dbReference>
<accession>A0A2S3R0N3</accession>
<dbReference type="RefSeq" id="WP_039553256.1">
    <property type="nucleotide sequence ID" value="NZ_AP026552.1"/>
</dbReference>
<name>A0A2S3R0N3_VIBVL</name>
<proteinExistence type="predicted"/>
<keyword evidence="1" id="KW-0472">Membrane</keyword>
<dbReference type="EMBL" id="PDGH01000112">
    <property type="protein sequence ID" value="POB46024.1"/>
    <property type="molecule type" value="Genomic_DNA"/>
</dbReference>
<keyword evidence="1" id="KW-1133">Transmembrane helix</keyword>
<dbReference type="AlphaFoldDB" id="A0A2S3R0N3"/>
<evidence type="ECO:0000256" key="1">
    <source>
        <dbReference type="SAM" id="Phobius"/>
    </source>
</evidence>
<reference evidence="2 5" key="1">
    <citation type="submission" date="2017-01" db="EMBL/GenBank/DDBJ databases">
        <title>Complete Genome Sequence of Vibrio vulnificus FORC_053.</title>
        <authorList>
            <consortium name="Food-borne Pathogen Omics Research Center"/>
            <person name="Chung H.Y."/>
            <person name="Na E.J."/>
            <person name="Song J.S."/>
            <person name="Kim H."/>
            <person name="Lee J.-H."/>
            <person name="Ryu S."/>
            <person name="Choi S.H."/>
        </authorList>
    </citation>
    <scope>NUCLEOTIDE SEQUENCE [LARGE SCALE GENOMIC DNA]</scope>
    <source>
        <strain evidence="2 5">FORC_053</strain>
    </source>
</reference>
<gene>
    <name evidence="3" type="ORF">CRN52_16010</name>
    <name evidence="2" type="ORF">FORC53_1937</name>
</gene>
<evidence type="ECO:0000313" key="4">
    <source>
        <dbReference type="Proteomes" id="UP000237466"/>
    </source>
</evidence>
<evidence type="ECO:0000313" key="5">
    <source>
        <dbReference type="Proteomes" id="UP000263418"/>
    </source>
</evidence>
<protein>
    <submittedName>
        <fullName evidence="2 3">NrfF</fullName>
    </submittedName>
</protein>
<evidence type="ECO:0000313" key="3">
    <source>
        <dbReference type="EMBL" id="POB46024.1"/>
    </source>
</evidence>
<dbReference type="EMBL" id="CP019290">
    <property type="protein sequence ID" value="AXX60276.1"/>
    <property type="molecule type" value="Genomic_DNA"/>
</dbReference>
<feature type="transmembrane region" description="Helical" evidence="1">
    <location>
        <begin position="6"/>
        <end position="25"/>
    </location>
</feature>
<feature type="transmembrane region" description="Helical" evidence="1">
    <location>
        <begin position="45"/>
        <end position="67"/>
    </location>
</feature>
<reference evidence="3 4" key="2">
    <citation type="journal article" date="2018" name="Front. Microbiol.">
        <title>Phylogeny of Vibrio vulnificus from the Analysis of the Core-Genome: Implications for Intra-Species Taxonomy.</title>
        <authorList>
            <person name="Roig F.J."/>
            <person name="Gonzalez-Candelas F."/>
            <person name="Sanjuan E."/>
            <person name="Fouz B."/>
            <person name="Feil E.J."/>
            <person name="Llorens C."/>
            <person name="Baker-Austin C."/>
            <person name="Oliver J.D."/>
            <person name="Danin-Poleg Y."/>
            <person name="Gibas C.J."/>
            <person name="Kashi Y."/>
            <person name="Gulig P.A."/>
            <person name="Morrison S.S."/>
            <person name="Amaro C."/>
        </authorList>
    </citation>
    <scope>NUCLEOTIDE SEQUENCE [LARGE SCALE GENOMIC DNA]</scope>
    <source>
        <strain evidence="3 4">CECT4608</strain>
    </source>
</reference>
<dbReference type="KEGG" id="vvl:VV93_v1c11680"/>
<keyword evidence="1" id="KW-0812">Transmembrane</keyword>
<organism evidence="3 4">
    <name type="scientific">Vibrio vulnificus</name>
    <dbReference type="NCBI Taxonomy" id="672"/>
    <lineage>
        <taxon>Bacteria</taxon>
        <taxon>Pseudomonadati</taxon>
        <taxon>Pseudomonadota</taxon>
        <taxon>Gammaproteobacteria</taxon>
        <taxon>Vibrionales</taxon>
        <taxon>Vibrionaceae</taxon>
        <taxon>Vibrio</taxon>
    </lineage>
</organism>
<sequence length="76" mass="8589">MELLSTYLTIIMAMLIAYPFVLVGLKAASNGCEVTKVKVTNRFNYGFSLILLIFMIAHIQTETFYAAGLFEMFKPE</sequence>
<evidence type="ECO:0000313" key="2">
    <source>
        <dbReference type="EMBL" id="AXX60276.1"/>
    </source>
</evidence>
<dbReference type="Proteomes" id="UP000263418">
    <property type="component" value="Chromosome 1"/>
</dbReference>